<reference evidence="2" key="1">
    <citation type="journal article" date="2012" name="PLoS Genet.">
        <title>The genomes of the fungal plant pathogens Cladosporium fulvum and Dothistroma septosporum reveal adaptation to different hosts and lifestyles but also signatures of common ancestry.</title>
        <authorList>
            <person name="de Wit P.J.G.M."/>
            <person name="van der Burgt A."/>
            <person name="Oekmen B."/>
            <person name="Stergiopoulos I."/>
            <person name="Abd-Elsalam K.A."/>
            <person name="Aerts A.L."/>
            <person name="Bahkali A.H."/>
            <person name="Beenen H.G."/>
            <person name="Chettri P."/>
            <person name="Cox M.P."/>
            <person name="Datema E."/>
            <person name="de Vries R.P."/>
            <person name="Dhillon B."/>
            <person name="Ganley A.R."/>
            <person name="Griffiths S.A."/>
            <person name="Guo Y."/>
            <person name="Hamelin R.C."/>
            <person name="Henrissat B."/>
            <person name="Kabir M.S."/>
            <person name="Jashni M.K."/>
            <person name="Kema G."/>
            <person name="Klaubauf S."/>
            <person name="Lapidus A."/>
            <person name="Levasseur A."/>
            <person name="Lindquist E."/>
            <person name="Mehrabi R."/>
            <person name="Ohm R.A."/>
            <person name="Owen T.J."/>
            <person name="Salamov A."/>
            <person name="Schwelm A."/>
            <person name="Schijlen E."/>
            <person name="Sun H."/>
            <person name="van den Burg H.A."/>
            <person name="van Ham R.C.H.J."/>
            <person name="Zhang S."/>
            <person name="Goodwin S.B."/>
            <person name="Grigoriev I.V."/>
            <person name="Collemare J."/>
            <person name="Bradshaw R.E."/>
        </authorList>
    </citation>
    <scope>NUCLEOTIDE SEQUENCE [LARGE SCALE GENOMIC DNA]</scope>
    <source>
        <strain evidence="2">NZE10 / CBS 128990</strain>
    </source>
</reference>
<gene>
    <name evidence="1" type="ORF">DOTSEDRAFT_34975</name>
</gene>
<name>N1PM61_DOTSN</name>
<accession>N1PM61</accession>
<sequence>MYLSTPHSCPVNAFHYLLIHGRGATHSSFIPLVSALGLEECLQYTTSILYILVGHGDIYSTATPNFVLTTTMVTATLLIATSTLDLTNMGSQQIISVYSSLISSVNNDMAAQMSASMPRAMAQIIDVLWHASSYMSMGGIWQNSNMNVMIVMVAA</sequence>
<protein>
    <submittedName>
        <fullName evidence="1">Uncharacterized protein</fullName>
    </submittedName>
</protein>
<keyword evidence="2" id="KW-1185">Reference proteome</keyword>
<dbReference type="AlphaFoldDB" id="N1PM61"/>
<proteinExistence type="predicted"/>
<reference evidence="1 2" key="2">
    <citation type="journal article" date="2012" name="PLoS Pathog.">
        <title>Diverse lifestyles and strategies of plant pathogenesis encoded in the genomes of eighteen Dothideomycetes fungi.</title>
        <authorList>
            <person name="Ohm R.A."/>
            <person name="Feau N."/>
            <person name="Henrissat B."/>
            <person name="Schoch C.L."/>
            <person name="Horwitz B.A."/>
            <person name="Barry K.W."/>
            <person name="Condon B.J."/>
            <person name="Copeland A.C."/>
            <person name="Dhillon B."/>
            <person name="Glaser F."/>
            <person name="Hesse C.N."/>
            <person name="Kosti I."/>
            <person name="LaButti K."/>
            <person name="Lindquist E.A."/>
            <person name="Lucas S."/>
            <person name="Salamov A.A."/>
            <person name="Bradshaw R.E."/>
            <person name="Ciuffetti L."/>
            <person name="Hamelin R.C."/>
            <person name="Kema G.H.J."/>
            <person name="Lawrence C."/>
            <person name="Scott J.A."/>
            <person name="Spatafora J.W."/>
            <person name="Turgeon B.G."/>
            <person name="de Wit P.J.G.M."/>
            <person name="Zhong S."/>
            <person name="Goodwin S.B."/>
            <person name="Grigoriev I.V."/>
        </authorList>
    </citation>
    <scope>NUCLEOTIDE SEQUENCE [LARGE SCALE GENOMIC DNA]</scope>
    <source>
        <strain evidence="2">NZE10 / CBS 128990</strain>
    </source>
</reference>
<evidence type="ECO:0000313" key="1">
    <source>
        <dbReference type="EMBL" id="EME44577.1"/>
    </source>
</evidence>
<dbReference type="Proteomes" id="UP000016933">
    <property type="component" value="Unassembled WGS sequence"/>
</dbReference>
<dbReference type="EMBL" id="KB446539">
    <property type="protein sequence ID" value="EME44577.1"/>
    <property type="molecule type" value="Genomic_DNA"/>
</dbReference>
<organism evidence="1 2">
    <name type="scientific">Dothistroma septosporum (strain NZE10 / CBS 128990)</name>
    <name type="common">Red band needle blight fungus</name>
    <name type="synonym">Mycosphaerella pini</name>
    <dbReference type="NCBI Taxonomy" id="675120"/>
    <lineage>
        <taxon>Eukaryota</taxon>
        <taxon>Fungi</taxon>
        <taxon>Dikarya</taxon>
        <taxon>Ascomycota</taxon>
        <taxon>Pezizomycotina</taxon>
        <taxon>Dothideomycetes</taxon>
        <taxon>Dothideomycetidae</taxon>
        <taxon>Mycosphaerellales</taxon>
        <taxon>Mycosphaerellaceae</taxon>
        <taxon>Dothistroma</taxon>
    </lineage>
</organism>
<evidence type="ECO:0000313" key="2">
    <source>
        <dbReference type="Proteomes" id="UP000016933"/>
    </source>
</evidence>
<dbReference type="HOGENOM" id="CLU_1695426_0_0_1"/>